<dbReference type="SUPFAM" id="SSF56281">
    <property type="entry name" value="Metallo-hydrolase/oxidoreductase"/>
    <property type="match status" value="1"/>
</dbReference>
<dbReference type="InterPro" id="IPR036866">
    <property type="entry name" value="RibonucZ/Hydroxyglut_hydro"/>
</dbReference>
<reference evidence="2 3" key="1">
    <citation type="submission" date="2019-07" db="EMBL/GenBank/DDBJ databases">
        <title>Whole genome shotgun sequence of Cellulomonas terrae NBRC 100819.</title>
        <authorList>
            <person name="Hosoyama A."/>
            <person name="Uohara A."/>
            <person name="Ohji S."/>
            <person name="Ichikawa N."/>
        </authorList>
    </citation>
    <scope>NUCLEOTIDE SEQUENCE [LARGE SCALE GENOMIC DNA]</scope>
    <source>
        <strain evidence="2 3">NBRC 100819</strain>
    </source>
</reference>
<name>A0A511JGU5_9CELL</name>
<dbReference type="Pfam" id="PF13483">
    <property type="entry name" value="Lactamase_B_3"/>
    <property type="match status" value="1"/>
</dbReference>
<dbReference type="AlphaFoldDB" id="A0A511JGU5"/>
<comment type="caution">
    <text evidence="2">The sequence shown here is derived from an EMBL/GenBank/DDBJ whole genome shotgun (WGS) entry which is preliminary data.</text>
</comment>
<dbReference type="PANTHER" id="PTHR43546:SF3">
    <property type="entry name" value="UPF0173 METAL-DEPENDENT HYDROLASE MJ1163"/>
    <property type="match status" value="1"/>
</dbReference>
<dbReference type="PANTHER" id="PTHR43546">
    <property type="entry name" value="UPF0173 METAL-DEPENDENT HYDROLASE MJ1163-RELATED"/>
    <property type="match status" value="1"/>
</dbReference>
<dbReference type="Gene3D" id="3.60.15.10">
    <property type="entry name" value="Ribonuclease Z/Hydroxyacylglutathione hydrolase-like"/>
    <property type="match status" value="1"/>
</dbReference>
<dbReference type="InterPro" id="IPR050114">
    <property type="entry name" value="UPF0173_UPF0282_UlaG_hydrolase"/>
</dbReference>
<dbReference type="EMBL" id="BJWH01000002">
    <property type="protein sequence ID" value="GEL97218.1"/>
    <property type="molecule type" value="Genomic_DNA"/>
</dbReference>
<gene>
    <name evidence="2" type="ORF">CTE05_07650</name>
</gene>
<dbReference type="SMART" id="SM00849">
    <property type="entry name" value="Lactamase_B"/>
    <property type="match status" value="1"/>
</dbReference>
<evidence type="ECO:0000313" key="2">
    <source>
        <dbReference type="EMBL" id="GEL97218.1"/>
    </source>
</evidence>
<evidence type="ECO:0000313" key="3">
    <source>
        <dbReference type="Proteomes" id="UP000321049"/>
    </source>
</evidence>
<organism evidence="2 3">
    <name type="scientific">Cellulomonas terrae</name>
    <dbReference type="NCBI Taxonomy" id="311234"/>
    <lineage>
        <taxon>Bacteria</taxon>
        <taxon>Bacillati</taxon>
        <taxon>Actinomycetota</taxon>
        <taxon>Actinomycetes</taxon>
        <taxon>Micrococcales</taxon>
        <taxon>Cellulomonadaceae</taxon>
        <taxon>Cellulomonas</taxon>
    </lineage>
</organism>
<proteinExistence type="predicted"/>
<dbReference type="InterPro" id="IPR001279">
    <property type="entry name" value="Metallo-B-lactamas"/>
</dbReference>
<keyword evidence="2" id="KW-0378">Hydrolase</keyword>
<dbReference type="GO" id="GO:0016787">
    <property type="term" value="F:hydrolase activity"/>
    <property type="evidence" value="ECO:0007669"/>
    <property type="project" value="UniProtKB-KW"/>
</dbReference>
<dbReference type="RefSeq" id="WP_222595400.1">
    <property type="nucleotide sequence ID" value="NZ_BJWH01000002.1"/>
</dbReference>
<feature type="domain" description="Metallo-beta-lactamase" evidence="1">
    <location>
        <begin position="9"/>
        <end position="173"/>
    </location>
</feature>
<protein>
    <submittedName>
        <fullName evidence="2">MBL fold metallo-hydrolase</fullName>
    </submittedName>
</protein>
<evidence type="ECO:0000259" key="1">
    <source>
        <dbReference type="SMART" id="SM00849"/>
    </source>
</evidence>
<dbReference type="Proteomes" id="UP000321049">
    <property type="component" value="Unassembled WGS sequence"/>
</dbReference>
<sequence length="214" mass="22296">MSIRLTRWGHACIRLDRGPDRLVIDPGVFSDLPSALDGVEAVLVTHEHPDHVATEPLVEAVQGGVDVWAPQSVVDVLVEAGAPEDRVHPVRAGETFSAGGFDVAALGEWHAVVHQDVPRIHNVGYLVEGVLHPGDAYVDPAGATVDVLCAPLGAPWLKLGEVVDYVRSIGPGRVVVVHDALLSAIGQGMAIGLLGRLGGAGEPISLDPGDGIDV</sequence>
<keyword evidence="3" id="KW-1185">Reference proteome</keyword>
<accession>A0A511JGU5</accession>